<feature type="transmembrane region" description="Helical" evidence="1">
    <location>
        <begin position="152"/>
        <end position="175"/>
    </location>
</feature>
<dbReference type="Proteomes" id="UP000290218">
    <property type="component" value="Unassembled WGS sequence"/>
</dbReference>
<keyword evidence="3" id="KW-1185">Reference proteome</keyword>
<keyword evidence="1" id="KW-0812">Transmembrane</keyword>
<sequence length="262" mass="28063">MHCPEQNRLGTGIRRMRQVAAQTLIEALRLRLTVLLSVAGAGLVLMALWLRTFNFGAAELKFIADLGLGVMGLLGTLLAALCTAHLTYRDLDGGLAAVVLTRRVGRGEYLAGKVLGVAALLALFTAALALVLGIMLGVREAQLGATFVPLPIFLQACALVWLKLTLVAAMTLLVCSYAGSELFAVCAGLMLAVVAHLRPFTQAEGWLSWLRLWPNLGLFDAEPLLAGTKLGLTGLLGLTGYWALFMGLFTGLAAYVFWHREI</sequence>
<gene>
    <name evidence="2" type="ORF">ESB00_12405</name>
</gene>
<feature type="transmembrane region" description="Helical" evidence="1">
    <location>
        <begin position="240"/>
        <end position="258"/>
    </location>
</feature>
<feature type="transmembrane region" description="Helical" evidence="1">
    <location>
        <begin position="62"/>
        <end position="88"/>
    </location>
</feature>
<dbReference type="EMBL" id="SDHX01000001">
    <property type="protein sequence ID" value="RXK56631.1"/>
    <property type="molecule type" value="Genomic_DNA"/>
</dbReference>
<comment type="caution">
    <text evidence="2">The sequence shown here is derived from an EMBL/GenBank/DDBJ whole genome shotgun (WGS) entry which is preliminary data.</text>
</comment>
<dbReference type="RefSeq" id="WP_129047998.1">
    <property type="nucleotide sequence ID" value="NZ_SDHX01000001.1"/>
</dbReference>
<protein>
    <submittedName>
        <fullName evidence="2">Uncharacterized protein</fullName>
    </submittedName>
</protein>
<feature type="transmembrane region" description="Helical" evidence="1">
    <location>
        <begin position="182"/>
        <end position="201"/>
    </location>
</feature>
<evidence type="ECO:0000313" key="3">
    <source>
        <dbReference type="Proteomes" id="UP000290218"/>
    </source>
</evidence>
<proteinExistence type="predicted"/>
<dbReference type="OrthoDB" id="190894at2"/>
<organism evidence="2 3">
    <name type="scientific">Oleiharenicola lentus</name>
    <dbReference type="NCBI Taxonomy" id="2508720"/>
    <lineage>
        <taxon>Bacteria</taxon>
        <taxon>Pseudomonadati</taxon>
        <taxon>Verrucomicrobiota</taxon>
        <taxon>Opitutia</taxon>
        <taxon>Opitutales</taxon>
        <taxon>Opitutaceae</taxon>
        <taxon>Oleiharenicola</taxon>
    </lineage>
</organism>
<feature type="transmembrane region" description="Helical" evidence="1">
    <location>
        <begin position="109"/>
        <end position="132"/>
    </location>
</feature>
<feature type="transmembrane region" description="Helical" evidence="1">
    <location>
        <begin position="32"/>
        <end position="50"/>
    </location>
</feature>
<evidence type="ECO:0000313" key="2">
    <source>
        <dbReference type="EMBL" id="RXK56631.1"/>
    </source>
</evidence>
<name>A0A4Q1CCF5_9BACT</name>
<keyword evidence="1" id="KW-0472">Membrane</keyword>
<reference evidence="2 3" key="1">
    <citation type="submission" date="2019-01" db="EMBL/GenBank/DDBJ databases">
        <title>Lacunisphaera sp. strain TWA-58.</title>
        <authorList>
            <person name="Chen W.-M."/>
        </authorList>
    </citation>
    <scope>NUCLEOTIDE SEQUENCE [LARGE SCALE GENOMIC DNA]</scope>
    <source>
        <strain evidence="2 3">TWA-58</strain>
    </source>
</reference>
<accession>A0A4Q1CCF5</accession>
<keyword evidence="1" id="KW-1133">Transmembrane helix</keyword>
<evidence type="ECO:0000256" key="1">
    <source>
        <dbReference type="SAM" id="Phobius"/>
    </source>
</evidence>
<dbReference type="AlphaFoldDB" id="A0A4Q1CCF5"/>